<feature type="domain" description="DUF397" evidence="1">
    <location>
        <begin position="16"/>
        <end position="68"/>
    </location>
</feature>
<evidence type="ECO:0000259" key="1">
    <source>
        <dbReference type="Pfam" id="PF04149"/>
    </source>
</evidence>
<dbReference type="RefSeq" id="WP_044576508.1">
    <property type="nucleotide sequence ID" value="NZ_CP061007.1"/>
</dbReference>
<dbReference type="Proteomes" id="UP000233786">
    <property type="component" value="Unassembled WGS sequence"/>
</dbReference>
<protein>
    <submittedName>
        <fullName evidence="2">Uncharacterized protein DUF397</fullName>
    </submittedName>
</protein>
<comment type="caution">
    <text evidence="2">The sequence shown here is derived from an EMBL/GenBank/DDBJ whole genome shotgun (WGS) entry which is preliminary data.</text>
</comment>
<name>A0A2N3XY99_SACSN</name>
<dbReference type="InterPro" id="IPR007278">
    <property type="entry name" value="DUF397"/>
</dbReference>
<accession>A0A2N3XY99</accession>
<gene>
    <name evidence="2" type="ORF">A8926_3326</name>
</gene>
<dbReference type="Pfam" id="PF04149">
    <property type="entry name" value="DUF397"/>
    <property type="match status" value="1"/>
</dbReference>
<dbReference type="STRING" id="994479.GCA_000194155_06678"/>
<sequence length="77" mass="8368">MSDQFEVPVAALGAVTWRKSRHSGKWGNCVEIATLADGTIALRQSRQSRGTALIYTRAELAAFLRGVKDGEFDDLAS</sequence>
<evidence type="ECO:0000313" key="3">
    <source>
        <dbReference type="Proteomes" id="UP000233786"/>
    </source>
</evidence>
<keyword evidence="3" id="KW-1185">Reference proteome</keyword>
<evidence type="ECO:0000313" key="2">
    <source>
        <dbReference type="EMBL" id="PKW15591.1"/>
    </source>
</evidence>
<dbReference type="EMBL" id="PJNB01000001">
    <property type="protein sequence ID" value="PKW15591.1"/>
    <property type="molecule type" value="Genomic_DNA"/>
</dbReference>
<reference evidence="2" key="1">
    <citation type="submission" date="2017-12" db="EMBL/GenBank/DDBJ databases">
        <title>Sequencing the genomes of 1000 Actinobacteria strains.</title>
        <authorList>
            <person name="Klenk H.-P."/>
        </authorList>
    </citation>
    <scope>NUCLEOTIDE SEQUENCE [LARGE SCALE GENOMIC DNA]</scope>
    <source>
        <strain evidence="2">DSM 44228</strain>
    </source>
</reference>
<dbReference type="AlphaFoldDB" id="A0A2N3XY99"/>
<dbReference type="OrthoDB" id="4558943at2"/>
<proteinExistence type="predicted"/>
<organism evidence="2 3">
    <name type="scientific">Saccharopolyspora spinosa</name>
    <dbReference type="NCBI Taxonomy" id="60894"/>
    <lineage>
        <taxon>Bacteria</taxon>
        <taxon>Bacillati</taxon>
        <taxon>Actinomycetota</taxon>
        <taxon>Actinomycetes</taxon>
        <taxon>Pseudonocardiales</taxon>
        <taxon>Pseudonocardiaceae</taxon>
        <taxon>Saccharopolyspora</taxon>
    </lineage>
</organism>